<evidence type="ECO:0000256" key="1">
    <source>
        <dbReference type="SAM" id="Coils"/>
    </source>
</evidence>
<keyword evidence="7" id="KW-1185">Reference proteome</keyword>
<dbReference type="InterPro" id="IPR004291">
    <property type="entry name" value="Transposase_IS66_central"/>
</dbReference>
<dbReference type="InterPro" id="IPR052344">
    <property type="entry name" value="Transposase-related"/>
</dbReference>
<evidence type="ECO:0000313" key="7">
    <source>
        <dbReference type="Proteomes" id="UP000274556"/>
    </source>
</evidence>
<dbReference type="Proteomes" id="UP000274556">
    <property type="component" value="Unassembled WGS sequence"/>
</dbReference>
<organism evidence="6 7">
    <name type="scientific">Thiocapsa rosea</name>
    <dbReference type="NCBI Taxonomy" id="69360"/>
    <lineage>
        <taxon>Bacteria</taxon>
        <taxon>Pseudomonadati</taxon>
        <taxon>Pseudomonadota</taxon>
        <taxon>Gammaproteobacteria</taxon>
        <taxon>Chromatiales</taxon>
        <taxon>Chromatiaceae</taxon>
        <taxon>Thiocapsa</taxon>
    </lineage>
</organism>
<dbReference type="OrthoDB" id="9800877at2"/>
<dbReference type="Pfam" id="PF13007">
    <property type="entry name" value="LZ_Tnp_IS66"/>
    <property type="match status" value="1"/>
</dbReference>
<dbReference type="NCBIfam" id="NF033517">
    <property type="entry name" value="transpos_IS66"/>
    <property type="match status" value="1"/>
</dbReference>
<dbReference type="InterPro" id="IPR024463">
    <property type="entry name" value="Transposase_TnpC_homeodom"/>
</dbReference>
<feature type="domain" description="Transposase TnpC homeodomain" evidence="4">
    <location>
        <begin position="56"/>
        <end position="135"/>
    </location>
</feature>
<feature type="region of interest" description="Disordered" evidence="2">
    <location>
        <begin position="102"/>
        <end position="127"/>
    </location>
</feature>
<reference evidence="6 7" key="1">
    <citation type="submission" date="2018-10" db="EMBL/GenBank/DDBJ databases">
        <title>Genomic Encyclopedia of Archaeal and Bacterial Type Strains, Phase II (KMG-II): from individual species to whole genera.</title>
        <authorList>
            <person name="Goeker M."/>
        </authorList>
    </citation>
    <scope>NUCLEOTIDE SEQUENCE [LARGE SCALE GENOMIC DNA]</scope>
    <source>
        <strain evidence="6 7">DSM 235</strain>
    </source>
</reference>
<name>A0A495V827_9GAMM</name>
<dbReference type="AlphaFoldDB" id="A0A495V827"/>
<dbReference type="EMBL" id="RBXL01000001">
    <property type="protein sequence ID" value="RKT45562.1"/>
    <property type="molecule type" value="Genomic_DNA"/>
</dbReference>
<feature type="compositionally biased region" description="Basic and acidic residues" evidence="2">
    <location>
        <begin position="110"/>
        <end position="123"/>
    </location>
</feature>
<feature type="coiled-coil region" evidence="1">
    <location>
        <begin position="19"/>
        <end position="67"/>
    </location>
</feature>
<evidence type="ECO:0000259" key="3">
    <source>
        <dbReference type="Pfam" id="PF03050"/>
    </source>
</evidence>
<dbReference type="Pfam" id="PF13817">
    <property type="entry name" value="DDE_Tnp_IS66_C"/>
    <property type="match status" value="1"/>
</dbReference>
<feature type="domain" description="Transposase IS66 C-terminal" evidence="5">
    <location>
        <begin position="503"/>
        <end position="541"/>
    </location>
</feature>
<feature type="domain" description="Transposase IS66 central" evidence="3">
    <location>
        <begin position="206"/>
        <end position="496"/>
    </location>
</feature>
<accession>A0A495V827</accession>
<comment type="caution">
    <text evidence="6">The sequence shown here is derived from an EMBL/GenBank/DDBJ whole genome shotgun (WGS) entry which is preliminary data.</text>
</comment>
<protein>
    <submittedName>
        <fullName evidence="6">Transposase</fullName>
    </submittedName>
</protein>
<sequence length="555" mass="61587">MDGPLQRLPNDPEMLHGIIGRLNDQLAQSERERAEQSLRLEQQSNTLQQQTQRIDQLLEYIELLRRKRFGRSADRIPDSQLGLFDETELEALIAALEAELPADTAPPATRAEDTVAPPKDKPVRRPLPSHLPRVERILDLPAAEKAAMGEDWVLIGYDSSEQLAVIPRQTYVIEYKRAKYVARDEDVPGAEVGVKIAPRPAQIIPKSIAHSSLLASIVTSKFVDALPLYRQEKIFAREGIALGRQTMAGLLIQLQTPLQPVAAALKELLRRGPVVHVDETPVQVLREPGRENTQDSYMWVFCGGPPDTPVRWFEYAPSRAAEVPRRVLFPADVDPPPLPLYLQSDGYGAYGVLAAAPGIVGHAGCWAHVRRKFVDAANGRNAGAAQQMVALIGELYAVERRLRDADPQTRLRGRAEHSRAILMRIRQWLDRTATRVLPKSLLGEAIGYALGQWPILITFLEDGHLEIDNNTAENAIRPFVVGRTNWLFAGSPKGAETSALLYSLIETAKANGLEPWASLNHLFEHLPSAKSPEAVAALLPHHLKMDDLKREGGIR</sequence>
<dbReference type="PANTHER" id="PTHR33678">
    <property type="entry name" value="BLL1576 PROTEIN"/>
    <property type="match status" value="1"/>
</dbReference>
<evidence type="ECO:0000259" key="4">
    <source>
        <dbReference type="Pfam" id="PF13007"/>
    </source>
</evidence>
<dbReference type="Pfam" id="PF03050">
    <property type="entry name" value="DDE_Tnp_IS66"/>
    <property type="match status" value="1"/>
</dbReference>
<dbReference type="InterPro" id="IPR039552">
    <property type="entry name" value="IS66_C"/>
</dbReference>
<keyword evidence="1" id="KW-0175">Coiled coil</keyword>
<proteinExistence type="predicted"/>
<evidence type="ECO:0000256" key="2">
    <source>
        <dbReference type="SAM" id="MobiDB-lite"/>
    </source>
</evidence>
<evidence type="ECO:0000313" key="6">
    <source>
        <dbReference type="EMBL" id="RKT45562.1"/>
    </source>
</evidence>
<evidence type="ECO:0000259" key="5">
    <source>
        <dbReference type="Pfam" id="PF13817"/>
    </source>
</evidence>
<gene>
    <name evidence="6" type="ORF">BDD21_3026</name>
</gene>
<dbReference type="PANTHER" id="PTHR33678:SF1">
    <property type="entry name" value="BLL1576 PROTEIN"/>
    <property type="match status" value="1"/>
</dbReference>